<accession>A0A0A9C7R3</accession>
<dbReference type="EMBL" id="GBRH01226314">
    <property type="protein sequence ID" value="JAD71581.1"/>
    <property type="molecule type" value="Transcribed_RNA"/>
</dbReference>
<name>A0A0A9C7R3_ARUDO</name>
<dbReference type="AlphaFoldDB" id="A0A0A9C7R3"/>
<proteinExistence type="predicted"/>
<sequence>MFPPHDTNQICNSLMVV</sequence>
<reference evidence="1" key="1">
    <citation type="submission" date="2014-09" db="EMBL/GenBank/DDBJ databases">
        <authorList>
            <person name="Magalhaes I.L.F."/>
            <person name="Oliveira U."/>
            <person name="Santos F.R."/>
            <person name="Vidigal T.H.D.A."/>
            <person name="Brescovit A.D."/>
            <person name="Santos A.J."/>
        </authorList>
    </citation>
    <scope>NUCLEOTIDE SEQUENCE</scope>
    <source>
        <tissue evidence="1">Shoot tissue taken approximately 20 cm above the soil surface</tissue>
    </source>
</reference>
<organism evidence="1">
    <name type="scientific">Arundo donax</name>
    <name type="common">Giant reed</name>
    <name type="synonym">Donax arundinaceus</name>
    <dbReference type="NCBI Taxonomy" id="35708"/>
    <lineage>
        <taxon>Eukaryota</taxon>
        <taxon>Viridiplantae</taxon>
        <taxon>Streptophyta</taxon>
        <taxon>Embryophyta</taxon>
        <taxon>Tracheophyta</taxon>
        <taxon>Spermatophyta</taxon>
        <taxon>Magnoliopsida</taxon>
        <taxon>Liliopsida</taxon>
        <taxon>Poales</taxon>
        <taxon>Poaceae</taxon>
        <taxon>PACMAD clade</taxon>
        <taxon>Arundinoideae</taxon>
        <taxon>Arundineae</taxon>
        <taxon>Arundo</taxon>
    </lineage>
</organism>
<protein>
    <submittedName>
        <fullName evidence="1">Uncharacterized protein</fullName>
    </submittedName>
</protein>
<evidence type="ECO:0000313" key="1">
    <source>
        <dbReference type="EMBL" id="JAD71581.1"/>
    </source>
</evidence>
<reference evidence="1" key="2">
    <citation type="journal article" date="2015" name="Data Brief">
        <title>Shoot transcriptome of the giant reed, Arundo donax.</title>
        <authorList>
            <person name="Barrero R.A."/>
            <person name="Guerrero F.D."/>
            <person name="Moolhuijzen P."/>
            <person name="Goolsby J.A."/>
            <person name="Tidwell J."/>
            <person name="Bellgard S.E."/>
            <person name="Bellgard M.I."/>
        </authorList>
    </citation>
    <scope>NUCLEOTIDE SEQUENCE</scope>
    <source>
        <tissue evidence="1">Shoot tissue taken approximately 20 cm above the soil surface</tissue>
    </source>
</reference>